<keyword evidence="2" id="KW-0521">NADP</keyword>
<feature type="domain" description="Aldehyde dehydrogenase" evidence="4">
    <location>
        <begin position="3"/>
        <end position="452"/>
    </location>
</feature>
<evidence type="ECO:0000256" key="1">
    <source>
        <dbReference type="ARBA" id="ARBA00009986"/>
    </source>
</evidence>
<evidence type="ECO:0000256" key="2">
    <source>
        <dbReference type="ARBA" id="ARBA00022857"/>
    </source>
</evidence>
<reference evidence="5" key="1">
    <citation type="submission" date="2023-05" db="EMBL/GenBank/DDBJ databases">
        <title>Whole genome sequence of Commensalibacter sp.</title>
        <authorList>
            <person name="Charoenyingcharoen P."/>
            <person name="Yukphan P."/>
        </authorList>
    </citation>
    <scope>NUCLEOTIDE SEQUENCE</scope>
    <source>
        <strain evidence="5">TBRC 16381</strain>
    </source>
</reference>
<gene>
    <name evidence="5" type="ORF">QJV27_08580</name>
</gene>
<comment type="similarity">
    <text evidence="1">Belongs to the aldehyde dehydrogenase family.</text>
</comment>
<accession>A0ABT6Q2S2</accession>
<proteinExistence type="inferred from homology"/>
<evidence type="ECO:0000256" key="3">
    <source>
        <dbReference type="ARBA" id="ARBA00023002"/>
    </source>
</evidence>
<dbReference type="EMBL" id="JASBAO010000001">
    <property type="protein sequence ID" value="MDI2091423.1"/>
    <property type="molecule type" value="Genomic_DNA"/>
</dbReference>
<comment type="caution">
    <text evidence="5">The sequence shown here is derived from an EMBL/GenBank/DDBJ whole genome shotgun (WGS) entry which is preliminary data.</text>
</comment>
<dbReference type="Proteomes" id="UP001431634">
    <property type="component" value="Unassembled WGS sequence"/>
</dbReference>
<dbReference type="PANTHER" id="PTHR43217:SF2">
    <property type="entry name" value="SUCCINATE-SEMIALDEHYDE DEHYDROGENASE [NADP(+)]"/>
    <property type="match status" value="1"/>
</dbReference>
<evidence type="ECO:0000313" key="6">
    <source>
        <dbReference type="Proteomes" id="UP001431634"/>
    </source>
</evidence>
<dbReference type="InterPro" id="IPR016161">
    <property type="entry name" value="Ald_DH/histidinol_DH"/>
</dbReference>
<sequence>MAYKTVNPFNNEEVKSFTSLTEQEVAAKIDQADAAYKKWRQTDFATRRAVMKKAASILRAKKAEFARLVTLEMGKLIAEAEGEVDLTADIFDYYADNAETFLAPEILKPKDGGTAFVEHDSVGIILCVEPWNFPYYQLVRVAATNLMAGNVVVVKHASIVPQCAEAFEKLLLEAGAPEGAYINLFVDSKHVGKIIEDRRIRGVAVTGSEKAGASVAGKAGECLKKSTMELGGSDAFIVLEDADLDKACQWGLWGRMNNTGQCCVAAKRFIVVESVADEFLKRLTACFSKLSMGDPMDRATTLGPLSSEAAAQEIAELTATAIKHGAKAVIGGKRPERPGAFMEATILTNITKDNPVFYREFFGPVAMFFRVPDEKAAIELANDSEFGLGGSVFSKDIERAKRVASQIDTGMVFINRPTWTAPDLPFGGVKHSGYGRELAKEGIMEFVNRKLVYIEK</sequence>
<dbReference type="InterPro" id="IPR015590">
    <property type="entry name" value="Aldehyde_DH_dom"/>
</dbReference>
<dbReference type="Pfam" id="PF00171">
    <property type="entry name" value="Aldedh"/>
    <property type="match status" value="1"/>
</dbReference>
<dbReference type="Gene3D" id="3.40.309.10">
    <property type="entry name" value="Aldehyde Dehydrogenase, Chain A, domain 2"/>
    <property type="match status" value="1"/>
</dbReference>
<dbReference type="PANTHER" id="PTHR43217">
    <property type="entry name" value="SUCCINATE SEMIALDEHYDE DEHYDROGENASE [NAD(P)+] SAD"/>
    <property type="match status" value="1"/>
</dbReference>
<dbReference type="Gene3D" id="3.40.605.10">
    <property type="entry name" value="Aldehyde Dehydrogenase, Chain A, domain 1"/>
    <property type="match status" value="1"/>
</dbReference>
<evidence type="ECO:0000259" key="4">
    <source>
        <dbReference type="Pfam" id="PF00171"/>
    </source>
</evidence>
<dbReference type="CDD" id="cd07100">
    <property type="entry name" value="ALDH_SSADH1_GabD1"/>
    <property type="match status" value="1"/>
</dbReference>
<protein>
    <submittedName>
        <fullName evidence="5">NAD-dependent succinate-semialdehyde dehydrogenase</fullName>
    </submittedName>
</protein>
<evidence type="ECO:0000313" key="5">
    <source>
        <dbReference type="EMBL" id="MDI2091423.1"/>
    </source>
</evidence>
<organism evidence="5 6">
    <name type="scientific">Commensalibacter oyaizuii</name>
    <dbReference type="NCBI Taxonomy" id="3043873"/>
    <lineage>
        <taxon>Bacteria</taxon>
        <taxon>Pseudomonadati</taxon>
        <taxon>Pseudomonadota</taxon>
        <taxon>Alphaproteobacteria</taxon>
        <taxon>Acetobacterales</taxon>
        <taxon>Acetobacteraceae</taxon>
    </lineage>
</organism>
<dbReference type="RefSeq" id="WP_281448519.1">
    <property type="nucleotide sequence ID" value="NZ_JASBAO010000001.1"/>
</dbReference>
<name>A0ABT6Q2S2_9PROT</name>
<dbReference type="InterPro" id="IPR047110">
    <property type="entry name" value="GABD/Sad-like"/>
</dbReference>
<keyword evidence="6" id="KW-1185">Reference proteome</keyword>
<dbReference type="InterPro" id="IPR044148">
    <property type="entry name" value="ALDH_GabD1-like"/>
</dbReference>
<keyword evidence="3" id="KW-0560">Oxidoreductase</keyword>
<dbReference type="InterPro" id="IPR016163">
    <property type="entry name" value="Ald_DH_C"/>
</dbReference>
<dbReference type="SUPFAM" id="SSF53720">
    <property type="entry name" value="ALDH-like"/>
    <property type="match status" value="1"/>
</dbReference>
<dbReference type="InterPro" id="IPR016162">
    <property type="entry name" value="Ald_DH_N"/>
</dbReference>